<reference evidence="2 3" key="1">
    <citation type="journal article" date="2006" name="Int. J. Syst. Evol. Microbiol.">
        <title>Dyella yeojuensis sp. nov., isolated from greenhouse soil in Korea.</title>
        <authorList>
            <person name="Kim B.Y."/>
            <person name="Weon H.Y."/>
            <person name="Lee K.H."/>
            <person name="Seok S.J."/>
            <person name="Kwon S.W."/>
            <person name="Go S.J."/>
            <person name="Stackebrandt E."/>
        </authorList>
    </citation>
    <scope>NUCLEOTIDE SEQUENCE [LARGE SCALE GENOMIC DNA]</scope>
    <source>
        <strain evidence="2 3">DSM 17673</strain>
    </source>
</reference>
<comment type="caution">
    <text evidence="2">The sequence shown here is derived from an EMBL/GenBank/DDBJ whole genome shotgun (WGS) entry which is preliminary data.</text>
</comment>
<dbReference type="InterPro" id="IPR030392">
    <property type="entry name" value="S74_ICA"/>
</dbReference>
<accession>A0A7X5TPN4</accession>
<proteinExistence type="predicted"/>
<evidence type="ECO:0000313" key="2">
    <source>
        <dbReference type="EMBL" id="NID14973.1"/>
    </source>
</evidence>
<gene>
    <name evidence="2" type="ORF">HBF32_05760</name>
</gene>
<dbReference type="AlphaFoldDB" id="A0A7X5TPN4"/>
<evidence type="ECO:0000259" key="1">
    <source>
        <dbReference type="PROSITE" id="PS51688"/>
    </source>
</evidence>
<dbReference type="EMBL" id="JAAQTL010000001">
    <property type="protein sequence ID" value="NID14973.1"/>
    <property type="molecule type" value="Genomic_DNA"/>
</dbReference>
<keyword evidence="3" id="KW-1185">Reference proteome</keyword>
<organism evidence="2 3">
    <name type="scientific">Luteibacter yeojuensis</name>
    <dbReference type="NCBI Taxonomy" id="345309"/>
    <lineage>
        <taxon>Bacteria</taxon>
        <taxon>Pseudomonadati</taxon>
        <taxon>Pseudomonadota</taxon>
        <taxon>Gammaproteobacteria</taxon>
        <taxon>Lysobacterales</taxon>
        <taxon>Rhodanobacteraceae</taxon>
        <taxon>Luteibacter</taxon>
    </lineage>
</organism>
<evidence type="ECO:0000313" key="3">
    <source>
        <dbReference type="Proteomes" id="UP000518878"/>
    </source>
</evidence>
<sequence length="418" mass="43868">MATTLDNFVRSVLATDATAADTQLVLAKAAAPLRDPPAATEDAPGIIVLQDVPSAPAKIEIVRYTGRAIVGNQVTLTGVTRAQEGTTAQSWTAGTPTLQGITAGLIAQKMDTGDTADAATKLADARTFALAGLVTAAAVSFDGTANVALTTSIADGALTFAKVSGLQTALDAKMPKSGGTFTGAVAFNERPIFDGATPWDSTNLAHPVRNTTSNDVFFAWGSNQLGITIDTTFQGYLWHSGNFDPGNYAALSGATFTGPVVIGGGTDMSVQLNPVGGRMYRFASTASGNAGIYNVTSTRWAMRLDASDNLYIQGNASAPDFIATSDPRLKDRVRPLLRGMESLKQMRPREYVKYDTPEFRGPGKPEVGFLTTEVEKALPEAKIPLPNGYDGVSYGQVTALLASALLEVDDRLAKLEGH</sequence>
<dbReference type="Proteomes" id="UP000518878">
    <property type="component" value="Unassembled WGS sequence"/>
</dbReference>
<protein>
    <submittedName>
        <fullName evidence="2">Tail fiber domain-containing protein</fullName>
    </submittedName>
</protein>
<feature type="domain" description="Peptidase S74" evidence="1">
    <location>
        <begin position="325"/>
        <end position="418"/>
    </location>
</feature>
<dbReference type="PROSITE" id="PS51688">
    <property type="entry name" value="ICA"/>
    <property type="match status" value="1"/>
</dbReference>
<dbReference type="RefSeq" id="WP_166698753.1">
    <property type="nucleotide sequence ID" value="NZ_JAAQTL010000001.1"/>
</dbReference>
<name>A0A7X5TPN4_9GAMM</name>